<evidence type="ECO:0000313" key="2">
    <source>
        <dbReference type="EMBL" id="VVC42336.1"/>
    </source>
</evidence>
<dbReference type="PANTHER" id="PTHR23022:SF135">
    <property type="entry name" value="SI:DKEY-77F5.3"/>
    <property type="match status" value="1"/>
</dbReference>
<dbReference type="Gene3D" id="3.30.420.10">
    <property type="entry name" value="Ribonuclease H-like superfamily/Ribonuclease H"/>
    <property type="match status" value="1"/>
</dbReference>
<dbReference type="Pfam" id="PF13358">
    <property type="entry name" value="DDE_3"/>
    <property type="match status" value="1"/>
</dbReference>
<dbReference type="PANTHER" id="PTHR23022">
    <property type="entry name" value="TRANSPOSABLE ELEMENT-RELATED"/>
    <property type="match status" value="1"/>
</dbReference>
<dbReference type="InterPro" id="IPR052338">
    <property type="entry name" value="Transposase_5"/>
</dbReference>
<dbReference type="OrthoDB" id="6621224at2759"/>
<sequence>MSNESKFNIFGSDGRRFVWRKVNTEMEPKNLQPTVKYGGDSVMVWGCMSAQGVGNLHFIDGIMNQYIYLNSLKTNLAASAEKMGIKDDFIFTQDNDPKHTAKKIKAWLSNNVTEYLVTPPQSPDINPIDNLWDYLDRKIRDHNISSKETLKKALEEEWNKITAETTRHLVDSMSKRLEAIIRSKGYPTKY</sequence>
<protein>
    <submittedName>
        <fullName evidence="2">Ribonuclease H-like domain</fullName>
    </submittedName>
</protein>
<dbReference type="InterPro" id="IPR038717">
    <property type="entry name" value="Tc1-like_DDE_dom"/>
</dbReference>
<reference evidence="2 3" key="1">
    <citation type="submission" date="2019-08" db="EMBL/GenBank/DDBJ databases">
        <authorList>
            <person name="Alioto T."/>
            <person name="Alioto T."/>
            <person name="Gomez Garrido J."/>
        </authorList>
    </citation>
    <scope>NUCLEOTIDE SEQUENCE [LARGE SCALE GENOMIC DNA]</scope>
</reference>
<evidence type="ECO:0000259" key="1">
    <source>
        <dbReference type="Pfam" id="PF13358"/>
    </source>
</evidence>
<dbReference type="GO" id="GO:0003676">
    <property type="term" value="F:nucleic acid binding"/>
    <property type="evidence" value="ECO:0007669"/>
    <property type="project" value="InterPro"/>
</dbReference>
<proteinExistence type="predicted"/>
<accession>A0A5E4NIA9</accession>
<dbReference type="Proteomes" id="UP000325440">
    <property type="component" value="Unassembled WGS sequence"/>
</dbReference>
<dbReference type="EMBL" id="CABPRJ010001946">
    <property type="protein sequence ID" value="VVC42336.1"/>
    <property type="molecule type" value="Genomic_DNA"/>
</dbReference>
<keyword evidence="3" id="KW-1185">Reference proteome</keyword>
<evidence type="ECO:0000313" key="3">
    <source>
        <dbReference type="Proteomes" id="UP000325440"/>
    </source>
</evidence>
<feature type="domain" description="Tc1-like transposase DDE" evidence="1">
    <location>
        <begin position="41"/>
        <end position="151"/>
    </location>
</feature>
<dbReference type="InterPro" id="IPR036397">
    <property type="entry name" value="RNaseH_sf"/>
</dbReference>
<dbReference type="AlphaFoldDB" id="A0A5E4NIA9"/>
<organism evidence="2 3">
    <name type="scientific">Cinara cedri</name>
    <dbReference type="NCBI Taxonomy" id="506608"/>
    <lineage>
        <taxon>Eukaryota</taxon>
        <taxon>Metazoa</taxon>
        <taxon>Ecdysozoa</taxon>
        <taxon>Arthropoda</taxon>
        <taxon>Hexapoda</taxon>
        <taxon>Insecta</taxon>
        <taxon>Pterygota</taxon>
        <taxon>Neoptera</taxon>
        <taxon>Paraneoptera</taxon>
        <taxon>Hemiptera</taxon>
        <taxon>Sternorrhyncha</taxon>
        <taxon>Aphidomorpha</taxon>
        <taxon>Aphidoidea</taxon>
        <taxon>Aphididae</taxon>
        <taxon>Lachninae</taxon>
        <taxon>Cinara</taxon>
    </lineage>
</organism>
<gene>
    <name evidence="2" type="ORF">CINCED_3A017019</name>
</gene>
<name>A0A5E4NIA9_9HEMI</name>